<dbReference type="Gene3D" id="3.30.1520.10">
    <property type="entry name" value="Phox-like domain"/>
    <property type="match status" value="1"/>
</dbReference>
<accession>A0A1W0WHG2</accession>
<dbReference type="SUPFAM" id="SSF64268">
    <property type="entry name" value="PX domain"/>
    <property type="match status" value="1"/>
</dbReference>
<feature type="domain" description="PX" evidence="2">
    <location>
        <begin position="62"/>
        <end position="145"/>
    </location>
</feature>
<dbReference type="PANTHER" id="PTHR45850">
    <property type="entry name" value="SORTING NEXIN FAMILY MEMBER"/>
    <property type="match status" value="1"/>
</dbReference>
<feature type="region of interest" description="Disordered" evidence="1">
    <location>
        <begin position="1"/>
        <end position="23"/>
    </location>
</feature>
<dbReference type="Pfam" id="PF00787">
    <property type="entry name" value="PX"/>
    <property type="match status" value="1"/>
</dbReference>
<name>A0A1W0WHG2_HYPEX</name>
<reference evidence="4" key="1">
    <citation type="submission" date="2017-01" db="EMBL/GenBank/DDBJ databases">
        <title>Comparative genomics of anhydrobiosis in the tardigrade Hypsibius dujardini.</title>
        <authorList>
            <person name="Yoshida Y."/>
            <person name="Koutsovoulos G."/>
            <person name="Laetsch D."/>
            <person name="Stevens L."/>
            <person name="Kumar S."/>
            <person name="Horikawa D."/>
            <person name="Ishino K."/>
            <person name="Komine S."/>
            <person name="Tomita M."/>
            <person name="Blaxter M."/>
            <person name="Arakawa K."/>
        </authorList>
    </citation>
    <scope>NUCLEOTIDE SEQUENCE [LARGE SCALE GENOMIC DNA]</scope>
    <source>
        <strain evidence="4">Z151</strain>
    </source>
</reference>
<dbReference type="InterPro" id="IPR036871">
    <property type="entry name" value="PX_dom_sf"/>
</dbReference>
<proteinExistence type="predicted"/>
<evidence type="ECO:0000259" key="2">
    <source>
        <dbReference type="Pfam" id="PF00787"/>
    </source>
</evidence>
<gene>
    <name evidence="3" type="ORF">BV898_11284</name>
</gene>
<sequence length="327" mass="37090">MDDASELVFQNEDPRNGGPNSGVAEFSVQVQDTVEKSGTESVCFLLTVRRLKFAEYQDGKDVKRFREDFRSLDRRIRTETAENFTGVIAPRLSHKETSLIDTVPDNNARFMGECAAERVMLQRYVNAVLLHPIIGRSKIVEDFLTLPDFSQYSHYKFSLAKRFNGVVDELRSSNYLDPDATLEKRKETLGPVSGAVSDFHNTFTLQNINKKNLSAVMALVSQSLNSGGHPKDPVTRLLVLSTDAMKQEEYGWHLAYWNGELTLGTYLKHHIAQLDSVKDMINRRRALLHDADKAKSAVEHAKPLKKESVSQPQLWSVERRYNAVTCR</sequence>
<evidence type="ECO:0000313" key="3">
    <source>
        <dbReference type="EMBL" id="OQV14563.1"/>
    </source>
</evidence>
<evidence type="ECO:0000313" key="4">
    <source>
        <dbReference type="Proteomes" id="UP000192578"/>
    </source>
</evidence>
<dbReference type="InterPro" id="IPR001683">
    <property type="entry name" value="PX_dom"/>
</dbReference>
<dbReference type="OrthoDB" id="9976382at2759"/>
<comment type="caution">
    <text evidence="3">The sequence shown here is derived from an EMBL/GenBank/DDBJ whole genome shotgun (WGS) entry which is preliminary data.</text>
</comment>
<evidence type="ECO:0000256" key="1">
    <source>
        <dbReference type="SAM" id="MobiDB-lite"/>
    </source>
</evidence>
<dbReference type="EMBL" id="MTYJ01000103">
    <property type="protein sequence ID" value="OQV14563.1"/>
    <property type="molecule type" value="Genomic_DNA"/>
</dbReference>
<protein>
    <recommendedName>
        <fullName evidence="2">PX domain-containing protein</fullName>
    </recommendedName>
</protein>
<organism evidence="3 4">
    <name type="scientific">Hypsibius exemplaris</name>
    <name type="common">Freshwater tardigrade</name>
    <dbReference type="NCBI Taxonomy" id="2072580"/>
    <lineage>
        <taxon>Eukaryota</taxon>
        <taxon>Metazoa</taxon>
        <taxon>Ecdysozoa</taxon>
        <taxon>Tardigrada</taxon>
        <taxon>Eutardigrada</taxon>
        <taxon>Parachela</taxon>
        <taxon>Hypsibioidea</taxon>
        <taxon>Hypsibiidae</taxon>
        <taxon>Hypsibius</taxon>
    </lineage>
</organism>
<keyword evidence="4" id="KW-1185">Reference proteome</keyword>
<dbReference type="PANTHER" id="PTHR45850:SF2">
    <property type="entry name" value="SORTING NEXIN-5-LIKE"/>
    <property type="match status" value="1"/>
</dbReference>
<dbReference type="AlphaFoldDB" id="A0A1W0WHG2"/>
<dbReference type="Proteomes" id="UP000192578">
    <property type="component" value="Unassembled WGS sequence"/>
</dbReference>
<dbReference type="GO" id="GO:0035091">
    <property type="term" value="F:phosphatidylinositol binding"/>
    <property type="evidence" value="ECO:0007669"/>
    <property type="project" value="InterPro"/>
</dbReference>